<dbReference type="EMBL" id="CAFBRB010000064">
    <property type="protein sequence ID" value="CAB5075053.1"/>
    <property type="molecule type" value="Genomic_DNA"/>
</dbReference>
<dbReference type="SUPFAM" id="SSF52266">
    <property type="entry name" value="SGNH hydrolase"/>
    <property type="match status" value="1"/>
</dbReference>
<accession>A0A6J7A8R4</accession>
<dbReference type="EMBL" id="CAFBOJ010000094">
    <property type="protein sequence ID" value="CAB4983734.1"/>
    <property type="molecule type" value="Genomic_DNA"/>
</dbReference>
<evidence type="ECO:0000313" key="1">
    <source>
        <dbReference type="EMBL" id="CAB4829306.1"/>
    </source>
</evidence>
<dbReference type="EMBL" id="CAFABI010000075">
    <property type="protein sequence ID" value="CAB4829306.1"/>
    <property type="molecule type" value="Genomic_DNA"/>
</dbReference>
<gene>
    <name evidence="1" type="ORF">UFOPK3197_00755</name>
    <name evidence="2" type="ORF">UFOPK3937_00879</name>
    <name evidence="3" type="ORF">UFOPK4401_00706</name>
</gene>
<dbReference type="AlphaFoldDB" id="A0A6J7A8R4"/>
<name>A0A6J7A8R4_9ZZZZ</name>
<dbReference type="InterPro" id="IPR036514">
    <property type="entry name" value="SGNH_hydro_sf"/>
</dbReference>
<reference evidence="1" key="1">
    <citation type="submission" date="2020-05" db="EMBL/GenBank/DDBJ databases">
        <authorList>
            <person name="Chiriac C."/>
            <person name="Salcher M."/>
            <person name="Ghai R."/>
            <person name="Kavagutti S V."/>
        </authorList>
    </citation>
    <scope>NUCLEOTIDE SEQUENCE</scope>
</reference>
<proteinExistence type="predicted"/>
<organism evidence="1">
    <name type="scientific">freshwater metagenome</name>
    <dbReference type="NCBI Taxonomy" id="449393"/>
    <lineage>
        <taxon>unclassified sequences</taxon>
        <taxon>metagenomes</taxon>
        <taxon>ecological metagenomes</taxon>
    </lineage>
</organism>
<protein>
    <submittedName>
        <fullName evidence="1">Unannotated protein</fullName>
    </submittedName>
</protein>
<evidence type="ECO:0000313" key="2">
    <source>
        <dbReference type="EMBL" id="CAB4983734.1"/>
    </source>
</evidence>
<sequence length="44" mass="4804">MPFDTFFTAKAKELSMVALAEDGIHPTVLGHQLMADLWLESAGL</sequence>
<dbReference type="Gene3D" id="3.40.50.1110">
    <property type="entry name" value="SGNH hydrolase"/>
    <property type="match status" value="1"/>
</dbReference>
<evidence type="ECO:0000313" key="3">
    <source>
        <dbReference type="EMBL" id="CAB5075053.1"/>
    </source>
</evidence>